<name>A0ACC2NNK5_9HYME</name>
<organism evidence="1 2">
    <name type="scientific">Eretmocerus hayati</name>
    <dbReference type="NCBI Taxonomy" id="131215"/>
    <lineage>
        <taxon>Eukaryota</taxon>
        <taxon>Metazoa</taxon>
        <taxon>Ecdysozoa</taxon>
        <taxon>Arthropoda</taxon>
        <taxon>Hexapoda</taxon>
        <taxon>Insecta</taxon>
        <taxon>Pterygota</taxon>
        <taxon>Neoptera</taxon>
        <taxon>Endopterygota</taxon>
        <taxon>Hymenoptera</taxon>
        <taxon>Apocrita</taxon>
        <taxon>Proctotrupomorpha</taxon>
        <taxon>Chalcidoidea</taxon>
        <taxon>Aphelinidae</taxon>
        <taxon>Aphelininae</taxon>
        <taxon>Eretmocerus</taxon>
    </lineage>
</organism>
<proteinExistence type="predicted"/>
<reference evidence="1" key="1">
    <citation type="submission" date="2023-04" db="EMBL/GenBank/DDBJ databases">
        <title>A chromosome-level genome assembly of the parasitoid wasp Eretmocerus hayati.</title>
        <authorList>
            <person name="Zhong Y."/>
            <person name="Liu S."/>
            <person name="Liu Y."/>
        </authorList>
    </citation>
    <scope>NUCLEOTIDE SEQUENCE</scope>
    <source>
        <strain evidence="1">ZJU_SS_LIU_2023</strain>
    </source>
</reference>
<sequence length="250" mass="29192">MRRPNNNEKTGLSWSAYHSIILADDRPSQRTGFLPVLPFPVTDQDTVYTAMCNFKEVLEQLDQKYLPLFCDEGVYKIVRHIKFVRGKEMEFLFPMLGAFHVSKVGFSCIALSGSHYSRSVAAYQILREALARLQLRAFFTQEKLEKYEDELSIIGNIQDTIHEGNLEESKILFEIFQRRAIELKEDFQSFIRCRSQESPLFHFWNIALIQIDLVFDLIEADRSGNWPLHVSTVKKLQPLFQAMDRVNYSR</sequence>
<dbReference type="Proteomes" id="UP001239111">
    <property type="component" value="Chromosome 3"/>
</dbReference>
<accession>A0ACC2NNK5</accession>
<evidence type="ECO:0000313" key="1">
    <source>
        <dbReference type="EMBL" id="KAJ8672697.1"/>
    </source>
</evidence>
<dbReference type="EMBL" id="CM056743">
    <property type="protein sequence ID" value="KAJ8672697.1"/>
    <property type="molecule type" value="Genomic_DNA"/>
</dbReference>
<protein>
    <submittedName>
        <fullName evidence="1">Uncharacterized protein</fullName>
    </submittedName>
</protein>
<evidence type="ECO:0000313" key="2">
    <source>
        <dbReference type="Proteomes" id="UP001239111"/>
    </source>
</evidence>
<gene>
    <name evidence="1" type="ORF">QAD02_003957</name>
</gene>
<keyword evidence="2" id="KW-1185">Reference proteome</keyword>
<comment type="caution">
    <text evidence="1">The sequence shown here is derived from an EMBL/GenBank/DDBJ whole genome shotgun (WGS) entry which is preliminary data.</text>
</comment>